<evidence type="ECO:0000313" key="3">
    <source>
        <dbReference type="EMBL" id="RKD69583.1"/>
    </source>
</evidence>
<dbReference type="EMBL" id="RAPK01000011">
    <property type="protein sequence ID" value="RKD69583.1"/>
    <property type="molecule type" value="Genomic_DNA"/>
</dbReference>
<feature type="domain" description="DUF4097" evidence="2">
    <location>
        <begin position="45"/>
        <end position="262"/>
    </location>
</feature>
<accession>A0A419UWR7</accession>
<gene>
    <name evidence="3" type="ORF">ATL39_3003</name>
</gene>
<sequence>MSTGKKIIFVSFILIFIGIAGSIFSFNQLDSKAYSAEKTLDEPFTNLSIDINNDSIELLATEDSVTRMEIQGLDSENSDEEVTMEVRDDTLFIESADSPQLFNIGLFSEEAKLTVYLPETTYQSVVMKTDNGNLHASRLDVESMIADTNNGNIGLEEMTGSRTEVNTANGNVEITEVSGEISGTSNNGDITFSTSAIENPINLETDNGNIEISTETKPANADFAIKTDNGTARLFGEDNSKEVFGEGEIPVTLRSHNGDITVDH</sequence>
<reference evidence="3 4" key="1">
    <citation type="submission" date="2018-09" db="EMBL/GenBank/DDBJ databases">
        <title>Genomic Encyclopedia of Archaeal and Bacterial Type Strains, Phase II (KMG-II): from individual species to whole genera.</title>
        <authorList>
            <person name="Goeker M."/>
        </authorList>
    </citation>
    <scope>NUCLEOTIDE SEQUENCE [LARGE SCALE GENOMIC DNA]</scope>
    <source>
        <strain evidence="3 4">DSM 17008</strain>
    </source>
</reference>
<proteinExistence type="predicted"/>
<feature type="transmembrane region" description="Helical" evidence="1">
    <location>
        <begin position="7"/>
        <end position="26"/>
    </location>
</feature>
<dbReference type="RefSeq" id="WP_120194141.1">
    <property type="nucleotide sequence ID" value="NZ_RAPK01000011.1"/>
</dbReference>
<dbReference type="InterPro" id="IPR025164">
    <property type="entry name" value="Toastrack_DUF4097"/>
</dbReference>
<name>A0A419UWR7_9BACL</name>
<protein>
    <submittedName>
        <fullName evidence="3">Putative adhesin</fullName>
    </submittedName>
</protein>
<comment type="caution">
    <text evidence="3">The sequence shown here is derived from an EMBL/GenBank/DDBJ whole genome shotgun (WGS) entry which is preliminary data.</text>
</comment>
<evidence type="ECO:0000256" key="1">
    <source>
        <dbReference type="SAM" id="Phobius"/>
    </source>
</evidence>
<keyword evidence="4" id="KW-1185">Reference proteome</keyword>
<dbReference type="AlphaFoldDB" id="A0A419UWR7"/>
<dbReference type="Pfam" id="PF13349">
    <property type="entry name" value="DUF4097"/>
    <property type="match status" value="1"/>
</dbReference>
<dbReference type="OrthoDB" id="2588856at2"/>
<dbReference type="Proteomes" id="UP000285120">
    <property type="component" value="Unassembled WGS sequence"/>
</dbReference>
<evidence type="ECO:0000313" key="4">
    <source>
        <dbReference type="Proteomes" id="UP000285120"/>
    </source>
</evidence>
<keyword evidence="1" id="KW-0472">Membrane</keyword>
<keyword evidence="1" id="KW-0812">Transmembrane</keyword>
<evidence type="ECO:0000259" key="2">
    <source>
        <dbReference type="Pfam" id="PF13349"/>
    </source>
</evidence>
<organism evidence="3 4">
    <name type="scientific">Sinobaca qinghaiensis</name>
    <dbReference type="NCBI Taxonomy" id="342944"/>
    <lineage>
        <taxon>Bacteria</taxon>
        <taxon>Bacillati</taxon>
        <taxon>Bacillota</taxon>
        <taxon>Bacilli</taxon>
        <taxon>Bacillales</taxon>
        <taxon>Sporolactobacillaceae</taxon>
        <taxon>Sinobaca</taxon>
    </lineage>
</organism>
<keyword evidence="1" id="KW-1133">Transmembrane helix</keyword>